<dbReference type="InterPro" id="IPR019926">
    <property type="entry name" value="Ribosomal_uL3_CS"/>
</dbReference>
<dbReference type="PROSITE" id="PS00474">
    <property type="entry name" value="RIBOSOMAL_L3"/>
    <property type="match status" value="1"/>
</dbReference>
<evidence type="ECO:0000313" key="10">
    <source>
        <dbReference type="EMBL" id="KEZ24159.1"/>
    </source>
</evidence>
<dbReference type="eggNOG" id="COG0087">
    <property type="taxonomic scope" value="Bacteria"/>
</dbReference>
<dbReference type="HAMAP" id="MF_01325_B">
    <property type="entry name" value="Ribosomal_uL3_B"/>
    <property type="match status" value="1"/>
</dbReference>
<dbReference type="GO" id="GO:0022625">
    <property type="term" value="C:cytosolic large ribosomal subunit"/>
    <property type="evidence" value="ECO:0007669"/>
    <property type="project" value="TreeGrafter"/>
</dbReference>
<dbReference type="Pfam" id="PF00297">
    <property type="entry name" value="Ribosomal_L3"/>
    <property type="match status" value="1"/>
</dbReference>
<dbReference type="InterPro" id="IPR009000">
    <property type="entry name" value="Transl_B-barrel_sf"/>
</dbReference>
<dbReference type="RefSeq" id="WP_038101565.1">
    <property type="nucleotide sequence ID" value="NZ_JFDP01000002.1"/>
</dbReference>
<gene>
    <name evidence="7 10" type="primary">rplC</name>
    <name evidence="10" type="ORF">UDIV_0450</name>
</gene>
<dbReference type="InterPro" id="IPR019927">
    <property type="entry name" value="Ribosomal_uL3_bac/org-type"/>
</dbReference>
<dbReference type="PANTHER" id="PTHR11229:SF16">
    <property type="entry name" value="LARGE RIBOSOMAL SUBUNIT PROTEIN UL3C"/>
    <property type="match status" value="1"/>
</dbReference>
<dbReference type="InterPro" id="IPR000597">
    <property type="entry name" value="Ribosomal_uL3"/>
</dbReference>
<protein>
    <recommendedName>
        <fullName evidence="6 7">Large ribosomal subunit protein uL3</fullName>
    </recommendedName>
</protein>
<sequence length="238" mass="25828">MKSLLGTKVGMTQVFTEEGKAVAATVIYVEPNKVLAVKTNEKDGYSAVQVGYETVKEKTLNKPELGLFKKLGFEPKRHVKEFRNLSSTYEVGAELTVSEFAAGELVDAQALTKGHGFTGSIKRHNYKMGPMGHGAGYPHRYVGSIAKGRGGSQAQRVLKGTKLPGHYGHELVTIKNLLVLSVMPEQNVILVKGAIPGPKGSNVTLKSSNKARHIVNDPQVVNYLKKPSTNEEQEQASE</sequence>
<dbReference type="GO" id="GO:0019843">
    <property type="term" value="F:rRNA binding"/>
    <property type="evidence" value="ECO:0007669"/>
    <property type="project" value="UniProtKB-UniRule"/>
</dbReference>
<dbReference type="FunFam" id="2.40.30.10:FF:000004">
    <property type="entry name" value="50S ribosomal protein L3"/>
    <property type="match status" value="1"/>
</dbReference>
<comment type="function">
    <text evidence="7 9">One of the primary rRNA binding proteins, it binds directly near the 3'-end of the 23S rRNA, where it nucleates assembly of the 50S subunit.</text>
</comment>
<dbReference type="PANTHER" id="PTHR11229">
    <property type="entry name" value="50S RIBOSOMAL PROTEIN L3"/>
    <property type="match status" value="1"/>
</dbReference>
<keyword evidence="2 7" id="KW-0699">rRNA-binding</keyword>
<dbReference type="NCBIfam" id="TIGR03625">
    <property type="entry name" value="L3_bact"/>
    <property type="match status" value="1"/>
</dbReference>
<dbReference type="Gene3D" id="2.40.30.10">
    <property type="entry name" value="Translation factors"/>
    <property type="match status" value="1"/>
</dbReference>
<evidence type="ECO:0000256" key="3">
    <source>
        <dbReference type="ARBA" id="ARBA00022884"/>
    </source>
</evidence>
<evidence type="ECO:0000256" key="9">
    <source>
        <dbReference type="RuleBase" id="RU003906"/>
    </source>
</evidence>
<accession>A0A084F1R7</accession>
<dbReference type="OrthoDB" id="9806135at2"/>
<comment type="subunit">
    <text evidence="7 9">Part of the 50S ribosomal subunit. Forms a cluster with proteins L14 and L19.</text>
</comment>
<dbReference type="GO" id="GO:0006412">
    <property type="term" value="P:translation"/>
    <property type="evidence" value="ECO:0007669"/>
    <property type="project" value="UniProtKB-UniRule"/>
</dbReference>
<evidence type="ECO:0000313" key="11">
    <source>
        <dbReference type="Proteomes" id="UP000028537"/>
    </source>
</evidence>
<keyword evidence="11" id="KW-1185">Reference proteome</keyword>
<evidence type="ECO:0000256" key="6">
    <source>
        <dbReference type="ARBA" id="ARBA00035243"/>
    </source>
</evidence>
<dbReference type="AlphaFoldDB" id="A0A084F1R7"/>
<evidence type="ECO:0000256" key="2">
    <source>
        <dbReference type="ARBA" id="ARBA00022730"/>
    </source>
</evidence>
<proteinExistence type="inferred from homology"/>
<evidence type="ECO:0000256" key="4">
    <source>
        <dbReference type="ARBA" id="ARBA00022980"/>
    </source>
</evidence>
<dbReference type="SUPFAM" id="SSF50447">
    <property type="entry name" value="Translation proteins"/>
    <property type="match status" value="1"/>
</dbReference>
<keyword evidence="5 7" id="KW-0687">Ribonucleoprotein</keyword>
<organism evidence="10 11">
    <name type="scientific">Ureaplasma diversum NCTC 246</name>
    <dbReference type="NCBI Taxonomy" id="1188241"/>
    <lineage>
        <taxon>Bacteria</taxon>
        <taxon>Bacillati</taxon>
        <taxon>Mycoplasmatota</taxon>
        <taxon>Mycoplasmoidales</taxon>
        <taxon>Mycoplasmoidaceae</taxon>
        <taxon>Ureaplasma</taxon>
    </lineage>
</organism>
<keyword evidence="3 7" id="KW-0694">RNA-binding</keyword>
<evidence type="ECO:0000256" key="8">
    <source>
        <dbReference type="RuleBase" id="RU003905"/>
    </source>
</evidence>
<dbReference type="EMBL" id="JFDP01000002">
    <property type="protein sequence ID" value="KEZ24159.1"/>
    <property type="molecule type" value="Genomic_DNA"/>
</dbReference>
<dbReference type="FunFam" id="3.30.160.810:FF:000001">
    <property type="entry name" value="50S ribosomal protein L3"/>
    <property type="match status" value="1"/>
</dbReference>
<name>A0A084F1R7_9BACT</name>
<evidence type="ECO:0000256" key="7">
    <source>
        <dbReference type="HAMAP-Rule" id="MF_01325"/>
    </source>
</evidence>
<dbReference type="GO" id="GO:0003735">
    <property type="term" value="F:structural constituent of ribosome"/>
    <property type="evidence" value="ECO:0007669"/>
    <property type="project" value="UniProtKB-UniRule"/>
</dbReference>
<evidence type="ECO:0000256" key="1">
    <source>
        <dbReference type="ARBA" id="ARBA00006540"/>
    </source>
</evidence>
<comment type="caution">
    <text evidence="10">The sequence shown here is derived from an EMBL/GenBank/DDBJ whole genome shotgun (WGS) entry which is preliminary data.</text>
</comment>
<dbReference type="Proteomes" id="UP000028537">
    <property type="component" value="Unassembled WGS sequence"/>
</dbReference>
<keyword evidence="4 7" id="KW-0689">Ribosomal protein</keyword>
<comment type="similarity">
    <text evidence="1 7 8">Belongs to the universal ribosomal protein uL3 family.</text>
</comment>
<reference evidence="10 11" key="1">
    <citation type="submission" date="2014-02" db="EMBL/GenBank/DDBJ databases">
        <title>Genome sequence of Ureaplasma diversum strain 246.</title>
        <authorList>
            <person name="Sirand-Pugnet P."/>
            <person name="Breton M."/>
            <person name="Dordet-Frisoni E."/>
            <person name="Baranowski E."/>
            <person name="Barre A."/>
            <person name="Couture C."/>
            <person name="Dupuy V."/>
            <person name="Gaurivaud P."/>
            <person name="Jacob D."/>
            <person name="Lemaitre C."/>
            <person name="Manso-Silvan L."/>
            <person name="Nikolski M."/>
            <person name="Nouvel L.-X."/>
            <person name="Poumarat F."/>
            <person name="Tardy F."/>
            <person name="Thebault P."/>
            <person name="Theil S."/>
            <person name="Citti C."/>
            <person name="Thiaucourt F."/>
            <person name="Blanchard A."/>
        </authorList>
    </citation>
    <scope>NUCLEOTIDE SEQUENCE [LARGE SCALE GENOMIC DNA]</scope>
    <source>
        <strain evidence="10 11">NCTC 246</strain>
    </source>
</reference>
<evidence type="ECO:0000256" key="5">
    <source>
        <dbReference type="ARBA" id="ARBA00023274"/>
    </source>
</evidence>
<dbReference type="Gene3D" id="3.30.160.810">
    <property type="match status" value="1"/>
</dbReference>